<dbReference type="Gene3D" id="3.90.190.10">
    <property type="entry name" value="Protein tyrosine phosphatase superfamily"/>
    <property type="match status" value="1"/>
</dbReference>
<dbReference type="InterPro" id="IPR000340">
    <property type="entry name" value="Dual-sp_phosphatase_cat-dom"/>
</dbReference>
<protein>
    <submittedName>
        <fullName evidence="8">Dual specificity protein phosphatase 15</fullName>
    </submittedName>
</protein>
<comment type="catalytic activity">
    <reaction evidence="5">
        <text>O-phospho-L-threonyl-[protein] + H2O = L-threonyl-[protein] + phosphate</text>
        <dbReference type="Rhea" id="RHEA:47004"/>
        <dbReference type="Rhea" id="RHEA-COMP:11060"/>
        <dbReference type="Rhea" id="RHEA-COMP:11605"/>
        <dbReference type="ChEBI" id="CHEBI:15377"/>
        <dbReference type="ChEBI" id="CHEBI:30013"/>
        <dbReference type="ChEBI" id="CHEBI:43474"/>
        <dbReference type="ChEBI" id="CHEBI:61977"/>
        <dbReference type="EC" id="3.1.3.16"/>
    </reaction>
</comment>
<dbReference type="PANTHER" id="PTHR45948">
    <property type="entry name" value="DUAL SPECIFICITY PROTEIN PHOSPHATASE DDB_G0269404-RELATED"/>
    <property type="match status" value="1"/>
</dbReference>
<dbReference type="PROSITE" id="PS50054">
    <property type="entry name" value="TYR_PHOSPHATASE_DUAL"/>
    <property type="match status" value="1"/>
</dbReference>
<dbReference type="GO" id="GO:0007165">
    <property type="term" value="P:signal transduction"/>
    <property type="evidence" value="ECO:0007669"/>
    <property type="project" value="TreeGrafter"/>
</dbReference>
<dbReference type="SMART" id="SM00404">
    <property type="entry name" value="PTPc_motif"/>
    <property type="match status" value="1"/>
</dbReference>
<evidence type="ECO:0000256" key="2">
    <source>
        <dbReference type="ARBA" id="ARBA00022801"/>
    </source>
</evidence>
<sequence length="253" mass="27872">MTEVLPRLFVGSMGDATDVEQLLANKITDVVSVHTLSRSTAAVDSLNVMHLRVSDQPEVNIADHFYDAISFIHAARINNRSVLVHCLAGASRSVCIVAAYILTVTNMSYANTLAYLANKRPCANPNFGFRMQLIKYAEKKACVERLRLQNRFGVKCCQLQQIEDEAALSKSGIVALPILCKTQSEKTLPDVAPLLSSAVPLSHREAAEDRGICRRVTHKKAASSDCLLSSPRKVKPCDVAFVWRISELAYIDQ</sequence>
<evidence type="ECO:0000259" key="7">
    <source>
        <dbReference type="PROSITE" id="PS50056"/>
    </source>
</evidence>
<dbReference type="SMART" id="SM00195">
    <property type="entry name" value="DSPc"/>
    <property type="match status" value="1"/>
</dbReference>
<dbReference type="GO" id="GO:0005829">
    <property type="term" value="C:cytosol"/>
    <property type="evidence" value="ECO:0007669"/>
    <property type="project" value="TreeGrafter"/>
</dbReference>
<dbReference type="EMBL" id="JI175804">
    <property type="protein sequence ID" value="ADY47251.1"/>
    <property type="molecule type" value="mRNA"/>
</dbReference>
<reference evidence="8" key="1">
    <citation type="journal article" date="2011" name="Genome Res.">
        <title>Deep small RNA sequencing from the nematode Ascaris reveals conservation, functional diversification, and novel developmental profiles.</title>
        <authorList>
            <person name="Wang J."/>
            <person name="Czech B."/>
            <person name="Crunk A."/>
            <person name="Wallace A."/>
            <person name="Mitreva M."/>
            <person name="Hannon G.J."/>
            <person name="Davis R.E."/>
        </authorList>
    </citation>
    <scope>NUCLEOTIDE SEQUENCE</scope>
</reference>
<dbReference type="InterPro" id="IPR020422">
    <property type="entry name" value="TYR_PHOSPHATASE_DUAL_dom"/>
</dbReference>
<evidence type="ECO:0000256" key="3">
    <source>
        <dbReference type="ARBA" id="ARBA00022912"/>
    </source>
</evidence>
<evidence type="ECO:0000256" key="4">
    <source>
        <dbReference type="ARBA" id="ARBA00047761"/>
    </source>
</evidence>
<comment type="similarity">
    <text evidence="1">Belongs to the protein-tyrosine phosphatase family. Non-receptor class dual specificity subfamily.</text>
</comment>
<name>F1LAU7_ASCSU</name>
<dbReference type="AlphaFoldDB" id="F1LAU7"/>
<feature type="domain" description="Tyrosine specific protein phosphatases" evidence="7">
    <location>
        <begin position="63"/>
        <end position="121"/>
    </location>
</feature>
<dbReference type="InterPro" id="IPR003595">
    <property type="entry name" value="Tyr_Pase_cat"/>
</dbReference>
<dbReference type="GO" id="GO:0004722">
    <property type="term" value="F:protein serine/threonine phosphatase activity"/>
    <property type="evidence" value="ECO:0007669"/>
    <property type="project" value="UniProtKB-EC"/>
</dbReference>
<keyword evidence="3" id="KW-0904">Protein phosphatase</keyword>
<dbReference type="PROSITE" id="PS50056">
    <property type="entry name" value="TYR_PHOSPHATASE_2"/>
    <property type="match status" value="1"/>
</dbReference>
<proteinExistence type="evidence at transcript level"/>
<dbReference type="GO" id="GO:0004725">
    <property type="term" value="F:protein tyrosine phosphatase activity"/>
    <property type="evidence" value="ECO:0007669"/>
    <property type="project" value="TreeGrafter"/>
</dbReference>
<organism evidence="8">
    <name type="scientific">Ascaris suum</name>
    <name type="common">Pig roundworm</name>
    <name type="synonym">Ascaris lumbricoides</name>
    <dbReference type="NCBI Taxonomy" id="6253"/>
    <lineage>
        <taxon>Eukaryota</taxon>
        <taxon>Metazoa</taxon>
        <taxon>Ecdysozoa</taxon>
        <taxon>Nematoda</taxon>
        <taxon>Chromadorea</taxon>
        <taxon>Rhabditida</taxon>
        <taxon>Spirurina</taxon>
        <taxon>Ascaridomorpha</taxon>
        <taxon>Ascaridoidea</taxon>
        <taxon>Ascarididae</taxon>
        <taxon>Ascaris</taxon>
    </lineage>
</organism>
<keyword evidence="2" id="KW-0378">Hydrolase</keyword>
<evidence type="ECO:0000256" key="5">
    <source>
        <dbReference type="ARBA" id="ARBA00048336"/>
    </source>
</evidence>
<evidence type="ECO:0000313" key="8">
    <source>
        <dbReference type="EMBL" id="ADY47251.1"/>
    </source>
</evidence>
<dbReference type="InterPro" id="IPR029021">
    <property type="entry name" value="Prot-tyrosine_phosphatase-like"/>
</dbReference>
<accession>F1LAU7</accession>
<dbReference type="PANTHER" id="PTHR45948:SF2">
    <property type="entry name" value="DUAL SPECIFICITY PROTEIN PHOSPHATASE"/>
    <property type="match status" value="1"/>
</dbReference>
<dbReference type="SUPFAM" id="SSF52799">
    <property type="entry name" value="(Phosphotyrosine protein) phosphatases II"/>
    <property type="match status" value="1"/>
</dbReference>
<dbReference type="InterPro" id="IPR000387">
    <property type="entry name" value="Tyr_Pase_dom"/>
</dbReference>
<feature type="domain" description="Tyrosine-protein phosphatase" evidence="6">
    <location>
        <begin position="1"/>
        <end position="142"/>
    </location>
</feature>
<evidence type="ECO:0000256" key="1">
    <source>
        <dbReference type="ARBA" id="ARBA00008601"/>
    </source>
</evidence>
<comment type="catalytic activity">
    <reaction evidence="4">
        <text>O-phospho-L-seryl-[protein] + H2O = L-seryl-[protein] + phosphate</text>
        <dbReference type="Rhea" id="RHEA:20629"/>
        <dbReference type="Rhea" id="RHEA-COMP:9863"/>
        <dbReference type="Rhea" id="RHEA-COMP:11604"/>
        <dbReference type="ChEBI" id="CHEBI:15377"/>
        <dbReference type="ChEBI" id="CHEBI:29999"/>
        <dbReference type="ChEBI" id="CHEBI:43474"/>
        <dbReference type="ChEBI" id="CHEBI:83421"/>
        <dbReference type="EC" id="3.1.3.16"/>
    </reaction>
</comment>
<dbReference type="Pfam" id="PF00782">
    <property type="entry name" value="DSPc"/>
    <property type="match status" value="1"/>
</dbReference>
<evidence type="ECO:0000259" key="6">
    <source>
        <dbReference type="PROSITE" id="PS50054"/>
    </source>
</evidence>